<keyword evidence="2" id="KW-1185">Reference proteome</keyword>
<comment type="caution">
    <text evidence="1">The sequence shown here is derived from an EMBL/GenBank/DDBJ whole genome shotgun (WGS) entry which is preliminary data.</text>
</comment>
<accession>A0AAV0B848</accession>
<dbReference type="Proteomes" id="UP001153365">
    <property type="component" value="Unassembled WGS sequence"/>
</dbReference>
<evidence type="ECO:0000313" key="1">
    <source>
        <dbReference type="EMBL" id="CAH7681494.1"/>
    </source>
</evidence>
<reference evidence="1" key="1">
    <citation type="submission" date="2022-06" db="EMBL/GenBank/DDBJ databases">
        <authorList>
            <consortium name="SYNGENTA / RWTH Aachen University"/>
        </authorList>
    </citation>
    <scope>NUCLEOTIDE SEQUENCE</scope>
</reference>
<dbReference type="EMBL" id="CALTRL010003595">
    <property type="protein sequence ID" value="CAH7681494.1"/>
    <property type="molecule type" value="Genomic_DNA"/>
</dbReference>
<dbReference type="AlphaFoldDB" id="A0AAV0B848"/>
<sequence length="244" mass="27347">MATIPLRGANVRLLIVKQGISTSDDLGSINFRFDPVIHSHITPDPSVSIEAGHRHLKLLEKTGIEPVNYLIQIQPLDKLDGSKEEESLKVVSCMIIPGWQTTNRSASRRVNQSILIDQMDIIFKCNIKFLKDCKVRRSSSDSKSYEIKKSHSTDTSNHKIILPNKFDSFRASSNTSNSCVDYNRKETEKIPHQSIKISLRLNRTSTLINWTLFRQIILPLGGSKGNCSPSTDQSMSCCSTCLIS</sequence>
<organism evidence="1 2">
    <name type="scientific">Phakopsora pachyrhizi</name>
    <name type="common">Asian soybean rust disease fungus</name>
    <dbReference type="NCBI Taxonomy" id="170000"/>
    <lineage>
        <taxon>Eukaryota</taxon>
        <taxon>Fungi</taxon>
        <taxon>Dikarya</taxon>
        <taxon>Basidiomycota</taxon>
        <taxon>Pucciniomycotina</taxon>
        <taxon>Pucciniomycetes</taxon>
        <taxon>Pucciniales</taxon>
        <taxon>Phakopsoraceae</taxon>
        <taxon>Phakopsora</taxon>
    </lineage>
</organism>
<protein>
    <submittedName>
        <fullName evidence="1">Expressed protein</fullName>
    </submittedName>
</protein>
<gene>
    <name evidence="1" type="ORF">PPACK8108_LOCUS14099</name>
</gene>
<name>A0AAV0B848_PHAPC</name>
<evidence type="ECO:0000313" key="2">
    <source>
        <dbReference type="Proteomes" id="UP001153365"/>
    </source>
</evidence>
<proteinExistence type="predicted"/>